<dbReference type="AlphaFoldDB" id="U2HQZ9"/>
<dbReference type="Proteomes" id="UP000016584">
    <property type="component" value="Unassembled WGS sequence"/>
</dbReference>
<evidence type="ECO:0000313" key="2">
    <source>
        <dbReference type="Proteomes" id="UP000016584"/>
    </source>
</evidence>
<dbReference type="PANTHER" id="PTHR38471:SF2">
    <property type="entry name" value="FOUR HELIX BUNDLE PROTEIN"/>
    <property type="match status" value="1"/>
</dbReference>
<gene>
    <name evidence="1" type="ORF">M472_02920</name>
</gene>
<dbReference type="eggNOG" id="COG0399">
    <property type="taxonomic scope" value="Bacteria"/>
</dbReference>
<dbReference type="EMBL" id="ATDL01000021">
    <property type="protein sequence ID" value="ERJ57710.1"/>
    <property type="molecule type" value="Genomic_DNA"/>
</dbReference>
<organism evidence="1 2">
    <name type="scientific">Sphingobacterium paucimobilis HER1398</name>
    <dbReference type="NCBI Taxonomy" id="1346330"/>
    <lineage>
        <taxon>Bacteria</taxon>
        <taxon>Pseudomonadati</taxon>
        <taxon>Bacteroidota</taxon>
        <taxon>Sphingobacteriia</taxon>
        <taxon>Sphingobacteriales</taxon>
        <taxon>Sphingobacteriaceae</taxon>
        <taxon>Sphingobacterium</taxon>
    </lineage>
</organism>
<dbReference type="Pfam" id="PF05635">
    <property type="entry name" value="23S_rRNA_IVP"/>
    <property type="match status" value="1"/>
</dbReference>
<name>U2HQZ9_9SPHI</name>
<dbReference type="InterPro" id="IPR036583">
    <property type="entry name" value="23S_rRNA_IVS_sf"/>
</dbReference>
<sequence>MKSHKDLIVYQRAMTYVKSVYDCSSTFPDSEKFGLMNQLRRAAVSIPSNIAEGAARQTKKEFVQFLYIALGSLSEVETQLELAKLLGYLKDNIILIDENSQIRRMLLKLIESLRNG</sequence>
<protein>
    <recommendedName>
        <fullName evidence="3">S23 ribosomal protein</fullName>
    </recommendedName>
</protein>
<comment type="caution">
    <text evidence="1">The sequence shown here is derived from an EMBL/GenBank/DDBJ whole genome shotgun (WGS) entry which is preliminary data.</text>
</comment>
<keyword evidence="2" id="KW-1185">Reference proteome</keyword>
<proteinExistence type="predicted"/>
<dbReference type="PANTHER" id="PTHR38471">
    <property type="entry name" value="FOUR HELIX BUNDLE PROTEIN"/>
    <property type="match status" value="1"/>
</dbReference>
<dbReference type="OrthoDB" id="9811959at2"/>
<evidence type="ECO:0008006" key="3">
    <source>
        <dbReference type="Google" id="ProtNLM"/>
    </source>
</evidence>
<dbReference type="RefSeq" id="WP_021071806.1">
    <property type="nucleotide sequence ID" value="NZ_ATDL01000021.1"/>
</dbReference>
<dbReference type="NCBIfam" id="TIGR02436">
    <property type="entry name" value="four helix bundle protein"/>
    <property type="match status" value="1"/>
</dbReference>
<dbReference type="InterPro" id="IPR012657">
    <property type="entry name" value="23S_rRNA-intervening_sequence"/>
</dbReference>
<dbReference type="STRING" id="1346330.M472_02920"/>
<dbReference type="CDD" id="cd16377">
    <property type="entry name" value="23S_rRNA_IVP_like"/>
    <property type="match status" value="1"/>
</dbReference>
<dbReference type="Gene3D" id="1.20.1440.60">
    <property type="entry name" value="23S rRNA-intervening sequence"/>
    <property type="match status" value="1"/>
</dbReference>
<dbReference type="PATRIC" id="fig|1346330.5.peg.3680"/>
<evidence type="ECO:0000313" key="1">
    <source>
        <dbReference type="EMBL" id="ERJ57710.1"/>
    </source>
</evidence>
<accession>U2HQZ9</accession>
<reference evidence="1 2" key="1">
    <citation type="journal article" date="2013" name="Genome Announc.">
        <title>The Draft Genome Sequence of Sphingomonas paucimobilis Strain HER1398 (Proteobacteria), Host to the Giant PAU Phage, Indicates That It Is a Member of the Genus Sphingobacterium (Bacteroidetes).</title>
        <authorList>
            <person name="White R.A.III."/>
            <person name="Suttle C.A."/>
        </authorList>
    </citation>
    <scope>NUCLEOTIDE SEQUENCE [LARGE SCALE GENOMIC DNA]</scope>
    <source>
        <strain evidence="1 2">HER1398</strain>
    </source>
</reference>
<dbReference type="SUPFAM" id="SSF158446">
    <property type="entry name" value="IVS-encoded protein-like"/>
    <property type="match status" value="1"/>
</dbReference>